<evidence type="ECO:0000313" key="3">
    <source>
        <dbReference type="Proteomes" id="UP000601027"/>
    </source>
</evidence>
<dbReference type="InterPro" id="IPR038727">
    <property type="entry name" value="NadR/Ttd14_AAA_dom"/>
</dbReference>
<reference evidence="2 3" key="1">
    <citation type="submission" date="2021-01" db="EMBL/GenBank/DDBJ databases">
        <title>Draft genome sequence of Micromonospora sp. strain STR1_7.</title>
        <authorList>
            <person name="Karlyshev A."/>
            <person name="Jawad R."/>
        </authorList>
    </citation>
    <scope>NUCLEOTIDE SEQUENCE [LARGE SCALE GENOMIC DNA]</scope>
    <source>
        <strain evidence="2 3">STR1-7</strain>
    </source>
</reference>
<dbReference type="RefSeq" id="WP_203173549.1">
    <property type="nucleotide sequence ID" value="NZ_JAEVHM010000008.1"/>
</dbReference>
<proteinExistence type="predicted"/>
<comment type="caution">
    <text evidence="2">The sequence shown here is derived from an EMBL/GenBank/DDBJ whole genome shotgun (WGS) entry which is preliminary data.</text>
</comment>
<accession>A0ABS1XPB8</accession>
<sequence>MPAATTFAQFVHHHNSMIDGNGRTAGRPVHWYDRSPLCTLALARYLGRAIGWALAAEVERAVRERTYQRLVFLISPLGFVERTAVRRIGYAESLAFARVHEEVYEAYGFHLVHVPARPVAERVTLVEKYLSTDDGGIPTSRYFT</sequence>
<dbReference type="Gene3D" id="3.40.50.300">
    <property type="entry name" value="P-loop containing nucleotide triphosphate hydrolases"/>
    <property type="match status" value="1"/>
</dbReference>
<dbReference type="Proteomes" id="UP000601027">
    <property type="component" value="Unassembled WGS sequence"/>
</dbReference>
<feature type="domain" description="NadR/Ttd14 AAA" evidence="1">
    <location>
        <begin position="19"/>
        <end position="122"/>
    </location>
</feature>
<name>A0ABS1XPB8_9ACTN</name>
<evidence type="ECO:0000259" key="1">
    <source>
        <dbReference type="Pfam" id="PF13521"/>
    </source>
</evidence>
<gene>
    <name evidence="2" type="ORF">JNW91_03840</name>
</gene>
<dbReference type="Pfam" id="PF13521">
    <property type="entry name" value="AAA_28"/>
    <property type="match status" value="1"/>
</dbReference>
<protein>
    <submittedName>
        <fullName evidence="2">AAA family ATPase</fullName>
    </submittedName>
</protein>
<evidence type="ECO:0000313" key="2">
    <source>
        <dbReference type="EMBL" id="MBM0231082.1"/>
    </source>
</evidence>
<dbReference type="EMBL" id="JAEVHM010000008">
    <property type="protein sequence ID" value="MBM0231082.1"/>
    <property type="molecule type" value="Genomic_DNA"/>
</dbReference>
<dbReference type="InterPro" id="IPR027417">
    <property type="entry name" value="P-loop_NTPase"/>
</dbReference>
<keyword evidence="3" id="KW-1185">Reference proteome</keyword>
<organism evidence="2 3">
    <name type="scientific">Micromonospora parastrephiae</name>
    <dbReference type="NCBI Taxonomy" id="2806101"/>
    <lineage>
        <taxon>Bacteria</taxon>
        <taxon>Bacillati</taxon>
        <taxon>Actinomycetota</taxon>
        <taxon>Actinomycetes</taxon>
        <taxon>Micromonosporales</taxon>
        <taxon>Micromonosporaceae</taxon>
        <taxon>Micromonospora</taxon>
    </lineage>
</organism>